<feature type="signal peptide" evidence="1">
    <location>
        <begin position="1"/>
        <end position="16"/>
    </location>
</feature>
<evidence type="ECO:0000313" key="3">
    <source>
        <dbReference type="RefSeq" id="XP_034230094.1"/>
    </source>
</evidence>
<keyword evidence="1" id="KW-0732">Signal</keyword>
<dbReference type="GeneID" id="117638934"/>
<name>A0A6P8ZGH1_THRPL</name>
<feature type="chain" id="PRO_5028145886" evidence="1">
    <location>
        <begin position="17"/>
        <end position="185"/>
    </location>
</feature>
<evidence type="ECO:0000256" key="1">
    <source>
        <dbReference type="SAM" id="SignalP"/>
    </source>
</evidence>
<dbReference type="InParanoid" id="A0A6P8ZGH1"/>
<gene>
    <name evidence="3" type="primary">LOC117638934</name>
</gene>
<proteinExistence type="predicted"/>
<protein>
    <submittedName>
        <fullName evidence="3">Zinc finger protein 512B-like</fullName>
    </submittedName>
</protein>
<reference evidence="3" key="1">
    <citation type="submission" date="2025-08" db="UniProtKB">
        <authorList>
            <consortium name="RefSeq"/>
        </authorList>
    </citation>
    <scope>IDENTIFICATION</scope>
    <source>
        <tissue evidence="3">Total insect</tissue>
    </source>
</reference>
<dbReference type="AlphaFoldDB" id="A0A6P8ZGH1"/>
<dbReference type="KEGG" id="tpal:117638934"/>
<organism evidence="3">
    <name type="scientific">Thrips palmi</name>
    <name type="common">Melon thrips</name>
    <dbReference type="NCBI Taxonomy" id="161013"/>
    <lineage>
        <taxon>Eukaryota</taxon>
        <taxon>Metazoa</taxon>
        <taxon>Ecdysozoa</taxon>
        <taxon>Arthropoda</taxon>
        <taxon>Hexapoda</taxon>
        <taxon>Insecta</taxon>
        <taxon>Pterygota</taxon>
        <taxon>Neoptera</taxon>
        <taxon>Paraneoptera</taxon>
        <taxon>Thysanoptera</taxon>
        <taxon>Terebrantia</taxon>
        <taxon>Thripoidea</taxon>
        <taxon>Thripidae</taxon>
        <taxon>Thrips</taxon>
    </lineage>
</organism>
<dbReference type="Proteomes" id="UP000515158">
    <property type="component" value="Unplaced"/>
</dbReference>
<keyword evidence="2" id="KW-1185">Reference proteome</keyword>
<accession>A0A6P8ZGH1</accession>
<dbReference type="OrthoDB" id="8197786at2759"/>
<sequence>MKLMLVVVLLVGVAAASKDKRGVYGEALGYDAGFAGVNGLYGYGVQGVPAAYAGLPYAGVPTELGSSVLIEKQVAVGVPQPYAVPVEKPVPYAVKVPYAVPVDREVPVDRPYPVPVVKHVPVPYEVQVPVKVPVYKHIVKHVPYPVEKIIREPVYIEKSAPPPVKIIVRKTSGWKLGGGLGHGGW</sequence>
<dbReference type="RefSeq" id="XP_034230094.1">
    <property type="nucleotide sequence ID" value="XM_034374203.1"/>
</dbReference>
<evidence type="ECO:0000313" key="2">
    <source>
        <dbReference type="Proteomes" id="UP000515158"/>
    </source>
</evidence>